<organism evidence="7 8">
    <name type="scientific">Pengzhenrongella sicca</name>
    <dbReference type="NCBI Taxonomy" id="2819238"/>
    <lineage>
        <taxon>Bacteria</taxon>
        <taxon>Bacillati</taxon>
        <taxon>Actinomycetota</taxon>
        <taxon>Actinomycetes</taxon>
        <taxon>Micrococcales</taxon>
        <taxon>Pengzhenrongella</taxon>
    </lineage>
</organism>
<accession>A0A8A4ZJC7</accession>
<dbReference type="GO" id="GO:0030288">
    <property type="term" value="C:outer membrane-bounded periplasmic space"/>
    <property type="evidence" value="ECO:0007669"/>
    <property type="project" value="TreeGrafter"/>
</dbReference>
<evidence type="ECO:0000313" key="8">
    <source>
        <dbReference type="Proteomes" id="UP000663937"/>
    </source>
</evidence>
<feature type="signal peptide" evidence="5">
    <location>
        <begin position="1"/>
        <end position="35"/>
    </location>
</feature>
<dbReference type="InterPro" id="IPR002491">
    <property type="entry name" value="ABC_transptr_periplasmic_BD"/>
</dbReference>
<protein>
    <submittedName>
        <fullName evidence="7">ABC transporter substrate-binding protein</fullName>
    </submittedName>
</protein>
<evidence type="ECO:0000256" key="2">
    <source>
        <dbReference type="ARBA" id="ARBA00008814"/>
    </source>
</evidence>
<name>A0A8A4ZJC7_9MICO</name>
<dbReference type="InterPro" id="IPR051313">
    <property type="entry name" value="Bact_iron-sidero_bind"/>
</dbReference>
<reference evidence="7" key="1">
    <citation type="submission" date="2021-03" db="EMBL/GenBank/DDBJ databases">
        <title>Pengzhenrongella sicca gen. nov., sp. nov., a new member of suborder Micrococcineae isolated from High-Arctic tundra soil.</title>
        <authorList>
            <person name="Peng F."/>
        </authorList>
    </citation>
    <scope>NUCLEOTIDE SEQUENCE</scope>
    <source>
        <strain evidence="7">LRZ-2</strain>
    </source>
</reference>
<dbReference type="GO" id="GO:1901678">
    <property type="term" value="P:iron coordination entity transport"/>
    <property type="evidence" value="ECO:0007669"/>
    <property type="project" value="UniProtKB-ARBA"/>
</dbReference>
<dbReference type="Pfam" id="PF01497">
    <property type="entry name" value="Peripla_BP_2"/>
    <property type="match status" value="1"/>
</dbReference>
<comment type="subcellular location">
    <subcellularLocation>
        <location evidence="1">Cell envelope</location>
    </subcellularLocation>
</comment>
<keyword evidence="8" id="KW-1185">Reference proteome</keyword>
<dbReference type="KEGG" id="psic:J4E96_06590"/>
<evidence type="ECO:0000256" key="4">
    <source>
        <dbReference type="ARBA" id="ARBA00022729"/>
    </source>
</evidence>
<feature type="chain" id="PRO_5035315442" evidence="5">
    <location>
        <begin position="36"/>
        <end position="335"/>
    </location>
</feature>
<comment type="similarity">
    <text evidence="2">Belongs to the bacterial solute-binding protein 8 family.</text>
</comment>
<evidence type="ECO:0000259" key="6">
    <source>
        <dbReference type="Pfam" id="PF01497"/>
    </source>
</evidence>
<evidence type="ECO:0000256" key="5">
    <source>
        <dbReference type="SAM" id="SignalP"/>
    </source>
</evidence>
<evidence type="ECO:0000313" key="7">
    <source>
        <dbReference type="EMBL" id="QTE30627.1"/>
    </source>
</evidence>
<proteinExistence type="inferred from homology"/>
<dbReference type="PROSITE" id="PS51257">
    <property type="entry name" value="PROKAR_LIPOPROTEIN"/>
    <property type="match status" value="1"/>
</dbReference>
<dbReference type="Gene3D" id="3.40.50.1980">
    <property type="entry name" value="Nitrogenase molybdenum iron protein domain"/>
    <property type="match status" value="2"/>
</dbReference>
<dbReference type="PANTHER" id="PTHR30532">
    <property type="entry name" value="IRON III DICITRATE-BINDING PERIPLASMIC PROTEIN"/>
    <property type="match status" value="1"/>
</dbReference>
<sequence>MTRSHAGRRAARLLSPVLILCVATLAACSSGPAGDAEETTGGWSYTDDTGATITLDQAPERVASFTDYAVGLLSYGIDPVAIFGRLDVASDPRLVDYDISDTAIVGNSYGEIDLEALAEAAPDLIVTGIYPTDRAGTLDLAGPYYGFADVEQQQQLEKIAPVVAIEIGGNGLEVIESLTELASSIGASDERIATAKSEYDAAAADLSAAAAETDLEVTMMYADADGVYVTKPADEPESALYGSLGVDYTNLSPDGDYYWDIYSWENAGQMMTGDVLIVNAEGFQDEDLRAQPTFAGHPALAANQVYSWQNAALDYSSQADQMTKLAEILRTASPV</sequence>
<gene>
    <name evidence="7" type="ORF">J4E96_06590</name>
</gene>
<keyword evidence="3" id="KW-0813">Transport</keyword>
<keyword evidence="4 5" id="KW-0732">Signal</keyword>
<dbReference type="EMBL" id="CP071868">
    <property type="protein sequence ID" value="QTE30627.1"/>
    <property type="molecule type" value="Genomic_DNA"/>
</dbReference>
<dbReference type="SUPFAM" id="SSF53807">
    <property type="entry name" value="Helical backbone' metal receptor"/>
    <property type="match status" value="1"/>
</dbReference>
<feature type="domain" description="Fe/B12 periplasmic-binding" evidence="6">
    <location>
        <begin position="99"/>
        <end position="310"/>
    </location>
</feature>
<dbReference type="Proteomes" id="UP000663937">
    <property type="component" value="Chromosome"/>
</dbReference>
<dbReference type="AlphaFoldDB" id="A0A8A4ZJC7"/>
<evidence type="ECO:0000256" key="3">
    <source>
        <dbReference type="ARBA" id="ARBA00022448"/>
    </source>
</evidence>
<evidence type="ECO:0000256" key="1">
    <source>
        <dbReference type="ARBA" id="ARBA00004196"/>
    </source>
</evidence>
<dbReference type="PANTHER" id="PTHR30532:SF24">
    <property type="entry name" value="FERRIC ENTEROBACTIN-BINDING PERIPLASMIC PROTEIN FEPB"/>
    <property type="match status" value="1"/>
</dbReference>
<dbReference type="RefSeq" id="WP_227424978.1">
    <property type="nucleotide sequence ID" value="NZ_CP071868.1"/>
</dbReference>